<comment type="caution">
    <text evidence="1">The sequence shown here is derived from an EMBL/GenBank/DDBJ whole genome shotgun (WGS) entry which is preliminary data.</text>
</comment>
<reference evidence="1 2" key="1">
    <citation type="submission" date="2023-07" db="EMBL/GenBank/DDBJ databases">
        <title>Sorghum-associated microbial communities from plants grown in Nebraska, USA.</title>
        <authorList>
            <person name="Schachtman D."/>
        </authorList>
    </citation>
    <scope>NUCLEOTIDE SEQUENCE [LARGE SCALE GENOMIC DNA]</scope>
    <source>
        <strain evidence="1 2">DS1730</strain>
    </source>
</reference>
<protein>
    <recommendedName>
        <fullName evidence="3">Cytoplasmic protein</fullName>
    </recommendedName>
</protein>
<dbReference type="Proteomes" id="UP001184614">
    <property type="component" value="Unassembled WGS sequence"/>
</dbReference>
<gene>
    <name evidence="1" type="ORF">J2782_001208</name>
</gene>
<evidence type="ECO:0008006" key="3">
    <source>
        <dbReference type="Google" id="ProtNLM"/>
    </source>
</evidence>
<name>A0ABU1M639_9HYPH</name>
<dbReference type="EMBL" id="JAVDQT010000001">
    <property type="protein sequence ID" value="MDR6431503.1"/>
    <property type="molecule type" value="Genomic_DNA"/>
</dbReference>
<accession>A0ABU1M639</accession>
<proteinExistence type="predicted"/>
<keyword evidence="2" id="KW-1185">Reference proteome</keyword>
<evidence type="ECO:0000313" key="2">
    <source>
        <dbReference type="Proteomes" id="UP001184614"/>
    </source>
</evidence>
<organism evidence="1 2">
    <name type="scientific">Brucella pseudogrignonensis</name>
    <dbReference type="NCBI Taxonomy" id="419475"/>
    <lineage>
        <taxon>Bacteria</taxon>
        <taxon>Pseudomonadati</taxon>
        <taxon>Pseudomonadota</taxon>
        <taxon>Alphaproteobacteria</taxon>
        <taxon>Hyphomicrobiales</taxon>
        <taxon>Brucellaceae</taxon>
        <taxon>Brucella/Ochrobactrum group</taxon>
        <taxon>Brucella</taxon>
    </lineage>
</organism>
<evidence type="ECO:0000313" key="1">
    <source>
        <dbReference type="EMBL" id="MDR6431503.1"/>
    </source>
</evidence>
<sequence length="108" mass="12658">MELTLRNSCKEFITKRNEERMGAMQRVALQIIAGIDMDTLLNASKDEKNRAENRLTRLIERERLKGVSGHWSYDLNRHIALKQALDRLLGRTVIMRSNSQLRHATHFR</sequence>